<dbReference type="Pfam" id="PF02626">
    <property type="entry name" value="CT_A_B"/>
    <property type="match status" value="1"/>
</dbReference>
<feature type="domain" description="Carboxyltransferase" evidence="4">
    <location>
        <begin position="26"/>
        <end position="303"/>
    </location>
</feature>
<dbReference type="PANTHER" id="PTHR43309">
    <property type="entry name" value="5-OXOPROLINASE SUBUNIT C"/>
    <property type="match status" value="1"/>
</dbReference>
<protein>
    <submittedName>
        <fullName evidence="5">Urea amidolyase</fullName>
    </submittedName>
</protein>
<dbReference type="SMART" id="SM00797">
    <property type="entry name" value="AHS2"/>
    <property type="match status" value="1"/>
</dbReference>
<name>A0A7C9MZL2_9RHOB</name>
<dbReference type="GO" id="GO:0016829">
    <property type="term" value="F:lyase activity"/>
    <property type="evidence" value="ECO:0007669"/>
    <property type="project" value="UniProtKB-KW"/>
</dbReference>
<keyword evidence="3" id="KW-0067">ATP-binding</keyword>
<dbReference type="RefSeq" id="WP_160763445.1">
    <property type="nucleotide sequence ID" value="NZ_WUPT01000001.1"/>
</dbReference>
<sequence>MSRALIVSRAAPGMTVQDLGRPGYLRFGLSRGGAADRSALVEAGALLGQDQGLAAIEMTSVGGTFEATEDVRIALTGAPMRATLDGARLAWNASHLLPAGVPLVIGPAEEGTYGYLSVGGGLSTPEILGSRSAHLTAGIGGAIESGAELPVGPDGGTTVNMALSDGGAARRVTGPIRIVSSLQTALFPEAERARFEATVFHRDARANRMGGRLLSEGEGFAAEAGLTILSEVVVPGDIQITGDGTPFILSSECQTTGGYPRIGAVLPSDLPRVVQARPETDLHFVFVTPEEATEIERNETARRAGLRQSLVPLVRDPWKMRDLLSYGLVGGVVNAHDADAISY</sequence>
<evidence type="ECO:0000259" key="4">
    <source>
        <dbReference type="SMART" id="SM00797"/>
    </source>
</evidence>
<evidence type="ECO:0000256" key="3">
    <source>
        <dbReference type="ARBA" id="ARBA00022840"/>
    </source>
</evidence>
<keyword evidence="6" id="KW-1185">Reference proteome</keyword>
<reference evidence="5 6" key="2">
    <citation type="submission" date="2020-03" db="EMBL/GenBank/DDBJ databases">
        <title>Kangsaoukella pontilimi gen. nov., sp. nov., a new member of the family Rhodobacteraceae isolated from a tidal mudflat.</title>
        <authorList>
            <person name="Kim I.S."/>
        </authorList>
    </citation>
    <scope>NUCLEOTIDE SEQUENCE [LARGE SCALE GENOMIC DNA]</scope>
    <source>
        <strain evidence="5 6">GH1-50</strain>
    </source>
</reference>
<comment type="caution">
    <text evidence="5">The sequence shown here is derived from an EMBL/GenBank/DDBJ whole genome shotgun (WGS) entry which is preliminary data.</text>
</comment>
<evidence type="ECO:0000256" key="1">
    <source>
        <dbReference type="ARBA" id="ARBA00022741"/>
    </source>
</evidence>
<dbReference type="EMBL" id="WUPT01000001">
    <property type="protein sequence ID" value="MXQ07578.1"/>
    <property type="molecule type" value="Genomic_DNA"/>
</dbReference>
<keyword evidence="2" id="KW-0378">Hydrolase</keyword>
<dbReference type="GO" id="GO:0005524">
    <property type="term" value="F:ATP binding"/>
    <property type="evidence" value="ECO:0007669"/>
    <property type="project" value="UniProtKB-KW"/>
</dbReference>
<dbReference type="InterPro" id="IPR003778">
    <property type="entry name" value="CT_A_B"/>
</dbReference>
<evidence type="ECO:0000313" key="6">
    <source>
        <dbReference type="Proteomes" id="UP000480350"/>
    </source>
</evidence>
<dbReference type="AlphaFoldDB" id="A0A7C9MZL2"/>
<keyword evidence="5" id="KW-0456">Lyase</keyword>
<evidence type="ECO:0000313" key="5">
    <source>
        <dbReference type="EMBL" id="MXQ07578.1"/>
    </source>
</evidence>
<organism evidence="5 6">
    <name type="scientific">Kangsaoukella pontilimi</name>
    <dbReference type="NCBI Taxonomy" id="2691042"/>
    <lineage>
        <taxon>Bacteria</taxon>
        <taxon>Pseudomonadati</taxon>
        <taxon>Pseudomonadota</taxon>
        <taxon>Alphaproteobacteria</taxon>
        <taxon>Rhodobacterales</taxon>
        <taxon>Paracoccaceae</taxon>
        <taxon>Kangsaoukella</taxon>
    </lineage>
</organism>
<dbReference type="PANTHER" id="PTHR43309:SF5">
    <property type="entry name" value="5-OXOPROLINASE SUBUNIT C"/>
    <property type="match status" value="1"/>
</dbReference>
<accession>A0A7C9MZL2</accession>
<reference evidence="5 6" key="1">
    <citation type="submission" date="2019-12" db="EMBL/GenBank/DDBJ databases">
        <authorList>
            <person name="Lee S.D."/>
        </authorList>
    </citation>
    <scope>NUCLEOTIDE SEQUENCE [LARGE SCALE GENOMIC DNA]</scope>
    <source>
        <strain evidence="5 6">GH1-50</strain>
    </source>
</reference>
<gene>
    <name evidence="5" type="ORF">GQ651_06935</name>
</gene>
<dbReference type="InterPro" id="IPR052708">
    <property type="entry name" value="PxpC"/>
</dbReference>
<keyword evidence="1" id="KW-0547">Nucleotide-binding</keyword>
<dbReference type="Gene3D" id="2.40.100.10">
    <property type="entry name" value="Cyclophilin-like"/>
    <property type="match status" value="1"/>
</dbReference>
<dbReference type="InterPro" id="IPR029000">
    <property type="entry name" value="Cyclophilin-like_dom_sf"/>
</dbReference>
<dbReference type="GO" id="GO:0016787">
    <property type="term" value="F:hydrolase activity"/>
    <property type="evidence" value="ECO:0007669"/>
    <property type="project" value="UniProtKB-KW"/>
</dbReference>
<dbReference type="Proteomes" id="UP000480350">
    <property type="component" value="Unassembled WGS sequence"/>
</dbReference>
<proteinExistence type="predicted"/>
<evidence type="ECO:0000256" key="2">
    <source>
        <dbReference type="ARBA" id="ARBA00022801"/>
    </source>
</evidence>